<dbReference type="Proteomes" id="UP001576776">
    <property type="component" value="Unassembled WGS sequence"/>
</dbReference>
<gene>
    <name evidence="3" type="ORF">ACE1B6_20005</name>
</gene>
<name>A0ABV4YG79_9CYAN</name>
<protein>
    <submittedName>
        <fullName evidence="3">Tetratricopeptide repeat protein</fullName>
    </submittedName>
</protein>
<feature type="repeat" description="TPR" evidence="1">
    <location>
        <begin position="418"/>
        <end position="451"/>
    </location>
</feature>
<accession>A0ABV4YG79</accession>
<dbReference type="PANTHER" id="PTHR10098:SF108">
    <property type="entry name" value="TETRATRICOPEPTIDE REPEAT PROTEIN 28"/>
    <property type="match status" value="1"/>
</dbReference>
<feature type="repeat" description="TPR" evidence="1">
    <location>
        <begin position="298"/>
        <end position="331"/>
    </location>
</feature>
<proteinExistence type="predicted"/>
<dbReference type="RefSeq" id="WP_413259024.1">
    <property type="nucleotide sequence ID" value="NZ_JBHFNS010000075.1"/>
</dbReference>
<feature type="domain" description="CHAT" evidence="2">
    <location>
        <begin position="705"/>
        <end position="987"/>
    </location>
</feature>
<keyword evidence="4" id="KW-1185">Reference proteome</keyword>
<dbReference type="Pfam" id="PF12770">
    <property type="entry name" value="CHAT"/>
    <property type="match status" value="1"/>
</dbReference>
<feature type="repeat" description="TPR" evidence="1">
    <location>
        <begin position="178"/>
        <end position="211"/>
    </location>
</feature>
<comment type="caution">
    <text evidence="3">The sequence shown here is derived from an EMBL/GenBank/DDBJ whole genome shotgun (WGS) entry which is preliminary data.</text>
</comment>
<feature type="repeat" description="TPR" evidence="1">
    <location>
        <begin position="138"/>
        <end position="171"/>
    </location>
</feature>
<feature type="repeat" description="TPR" evidence="1">
    <location>
        <begin position="258"/>
        <end position="291"/>
    </location>
</feature>
<feature type="repeat" description="TPR" evidence="1">
    <location>
        <begin position="338"/>
        <end position="371"/>
    </location>
</feature>
<feature type="repeat" description="TPR" evidence="1">
    <location>
        <begin position="378"/>
        <end position="411"/>
    </location>
</feature>
<dbReference type="InterPro" id="IPR011990">
    <property type="entry name" value="TPR-like_helical_dom_sf"/>
</dbReference>
<dbReference type="InterPro" id="IPR019734">
    <property type="entry name" value="TPR_rpt"/>
</dbReference>
<dbReference type="Gene3D" id="1.25.40.10">
    <property type="entry name" value="Tetratricopeptide repeat domain"/>
    <property type="match status" value="3"/>
</dbReference>
<dbReference type="PANTHER" id="PTHR10098">
    <property type="entry name" value="RAPSYN-RELATED"/>
    <property type="match status" value="1"/>
</dbReference>
<feature type="repeat" description="TPR" evidence="1">
    <location>
        <begin position="58"/>
        <end position="91"/>
    </location>
</feature>
<evidence type="ECO:0000259" key="2">
    <source>
        <dbReference type="Pfam" id="PF12770"/>
    </source>
</evidence>
<reference evidence="3 4" key="1">
    <citation type="submission" date="2024-09" db="EMBL/GenBank/DDBJ databases">
        <title>Floridaenema gen nov. (Aerosakkonemataceae, Aerosakkonematales ord. nov., Cyanobacteria) from benthic tropical and subtropical fresh waters, with the description of four new species.</title>
        <authorList>
            <person name="Moretto J.A."/>
            <person name="Berthold D.E."/>
            <person name="Lefler F.W."/>
            <person name="Huang I.-S."/>
            <person name="Laughinghouse H. IV."/>
        </authorList>
    </citation>
    <scope>NUCLEOTIDE SEQUENCE [LARGE SCALE GENOMIC DNA]</scope>
    <source>
        <strain evidence="3 4">BLCC-F154</strain>
    </source>
</reference>
<feature type="repeat" description="TPR" evidence="1">
    <location>
        <begin position="98"/>
        <end position="131"/>
    </location>
</feature>
<dbReference type="Pfam" id="PF13424">
    <property type="entry name" value="TPR_12"/>
    <property type="match status" value="5"/>
</dbReference>
<dbReference type="PROSITE" id="PS50293">
    <property type="entry name" value="TPR_REGION"/>
    <property type="match status" value="3"/>
</dbReference>
<evidence type="ECO:0000313" key="4">
    <source>
        <dbReference type="Proteomes" id="UP001576776"/>
    </source>
</evidence>
<keyword evidence="1" id="KW-0802">TPR repeat</keyword>
<dbReference type="InterPro" id="IPR024983">
    <property type="entry name" value="CHAT_dom"/>
</dbReference>
<feature type="repeat" description="TPR" evidence="1">
    <location>
        <begin position="218"/>
        <end position="251"/>
    </location>
</feature>
<dbReference type="SUPFAM" id="SSF48452">
    <property type="entry name" value="TPR-like"/>
    <property type="match status" value="3"/>
</dbReference>
<dbReference type="EMBL" id="JBHFNS010000075">
    <property type="protein sequence ID" value="MFB2937538.1"/>
    <property type="molecule type" value="Genomic_DNA"/>
</dbReference>
<organism evidence="3 4">
    <name type="scientific">Floridaenema fluviatile BLCC-F154</name>
    <dbReference type="NCBI Taxonomy" id="3153640"/>
    <lineage>
        <taxon>Bacteria</taxon>
        <taxon>Bacillati</taxon>
        <taxon>Cyanobacteriota</taxon>
        <taxon>Cyanophyceae</taxon>
        <taxon>Oscillatoriophycideae</taxon>
        <taxon>Aerosakkonematales</taxon>
        <taxon>Aerosakkonemataceae</taxon>
        <taxon>Floridanema</taxon>
        <taxon>Floridanema fluviatile</taxon>
    </lineage>
</organism>
<dbReference type="Pfam" id="PF13374">
    <property type="entry name" value="TPR_10"/>
    <property type="match status" value="1"/>
</dbReference>
<evidence type="ECO:0000256" key="1">
    <source>
        <dbReference type="PROSITE-ProRule" id="PRU00339"/>
    </source>
</evidence>
<evidence type="ECO:0000313" key="3">
    <source>
        <dbReference type="EMBL" id="MFB2937538.1"/>
    </source>
</evidence>
<dbReference type="SMART" id="SM00028">
    <property type="entry name" value="TPR"/>
    <property type="match status" value="11"/>
</dbReference>
<dbReference type="PROSITE" id="PS50005">
    <property type="entry name" value="TPR"/>
    <property type="match status" value="10"/>
</dbReference>
<sequence>MNLDFSSFLVTSFGLFSSIILPIQVAEISPNSIPKVLGESPIPKHQILSQLSEPKLQADSLFKLGVEKLYQSQFSEALQIFEQVLKLRQELGDRAGVGITLSNMGEIYGELNQYSKALEILQQALLIHQELGDRVSTGETLRRLGIVYKDLGQYDKAMAVLQQALAISRQESDRTSEGRTLLSIGIVYRRLSQYDQALKFYQEALEIARITSDRITIGRALNNIGFVYYSNGQYGRALEYYQQALTIRKDIKDRSGEAVTLSFMATVYDSQGEYQKALDFYQQALTINQTIGKLVDAANLHNDIGGIYYTLGQYNQALSVYKKALAIVQQLGARPSESATLNNIGLVYDRLGQYTQALNFYQQSLAIKQEIGDRAGAANTLTNIGIVYDRQADYSQALEYLQKSLAIRQNIGDRSGEAITFNSIAVVYQNNGQAQKALETYQRALAIQKEIGDRPAERVTLSNIAFLLEKQNQPELAIVFYKQSVNVTQAIRENLKPLSREQQESYTQTVADTYRSLANLLLSQGRILEAQQILELLKIQELRQFTENSRAGGETDGSQFNPTEEKIIEIYGSLIAFGQQVDECQKNRCSQLGELLDKRDALTRQYNQSVESLVKQIRSLQTQDEAILNPKDLGRKAREIVAAQPGTILIYPLVLKDKIWLLWAAPGGIVKSLEVPVKQQELGQTVLKFRLLLQNPNSNIAEVKATGKQLYDWLIKPLESELKTNPVKNLVFSLDRVTRYIPMSALFDGQKYLIENYTISTILSAELTDLRDRLPLGRENISVLALGLSKPILNFNALPNVEDEINRVVRKRNDDSQGIYPGQAFLNREFDFRTMRDNLSGKKILHIATHGQFVVGRPKDSYLLLGTGEKLTIPQIETLQDLVDVHLVVLSACETALGGPDAEGVEIAGISYYFLGRGAKAVIASLWQVNDRSTSELMQEFYSNLAKGTKSAPISKTAALQQAQLSLLYSKGFAHPYYWAPFILIGNSL</sequence>